<accession>A0ABY4A1B3</accession>
<name>A0ABY4A1B3_9BURK</name>
<protein>
    <recommendedName>
        <fullName evidence="2">Stability determinant domain-containing protein</fullName>
    </recommendedName>
</protein>
<dbReference type="Gene3D" id="6.20.450.20">
    <property type="match status" value="1"/>
</dbReference>
<dbReference type="Pfam" id="PF21217">
    <property type="entry name" value="PaaA2"/>
    <property type="match status" value="1"/>
</dbReference>
<feature type="region of interest" description="Disordered" evidence="1">
    <location>
        <begin position="83"/>
        <end position="103"/>
    </location>
</feature>
<dbReference type="RefSeq" id="WP_243489698.1">
    <property type="nucleotide sequence ID" value="NZ_CP063361.1"/>
</dbReference>
<evidence type="ECO:0000259" key="2">
    <source>
        <dbReference type="Pfam" id="PF21217"/>
    </source>
</evidence>
<feature type="domain" description="Stability determinant" evidence="2">
    <location>
        <begin position="102"/>
        <end position="129"/>
    </location>
</feature>
<dbReference type="EMBL" id="CP063361">
    <property type="protein sequence ID" value="UOD28548.1"/>
    <property type="molecule type" value="Genomic_DNA"/>
</dbReference>
<proteinExistence type="predicted"/>
<sequence length="139" mass="15079">MATETIDQATLTQLAKSGEVRNARAVGCGTGWNIHVQHGIVERTLVAKLSGDMHVFSSFENVVTFLQGIGIARFDVDAEHYHASPDAGRAGSVPEPDEDDPDSYDEWLCAEVEASIDDPDPGLPHDEAMRQIRAAVFTD</sequence>
<dbReference type="Proteomes" id="UP000831532">
    <property type="component" value="Chromosome"/>
</dbReference>
<evidence type="ECO:0000313" key="3">
    <source>
        <dbReference type="EMBL" id="UOD28548.1"/>
    </source>
</evidence>
<evidence type="ECO:0000256" key="1">
    <source>
        <dbReference type="SAM" id="MobiDB-lite"/>
    </source>
</evidence>
<evidence type="ECO:0000313" key="4">
    <source>
        <dbReference type="Proteomes" id="UP000831532"/>
    </source>
</evidence>
<dbReference type="InterPro" id="IPR048851">
    <property type="entry name" value="PaaA2_dom"/>
</dbReference>
<gene>
    <name evidence="3" type="ORF">INH39_24320</name>
</gene>
<organism evidence="3 4">
    <name type="scientific">Massilia violaceinigra</name>
    <dbReference type="NCBI Taxonomy" id="2045208"/>
    <lineage>
        <taxon>Bacteria</taxon>
        <taxon>Pseudomonadati</taxon>
        <taxon>Pseudomonadota</taxon>
        <taxon>Betaproteobacteria</taxon>
        <taxon>Burkholderiales</taxon>
        <taxon>Oxalobacteraceae</taxon>
        <taxon>Telluria group</taxon>
        <taxon>Massilia</taxon>
    </lineage>
</organism>
<keyword evidence="4" id="KW-1185">Reference proteome</keyword>
<reference evidence="3 4" key="1">
    <citation type="submission" date="2020-10" db="EMBL/GenBank/DDBJ databases">
        <title>Genome analysis of Massilia species.</title>
        <authorList>
            <person name="Jung D.-H."/>
        </authorList>
    </citation>
    <scope>NUCLEOTIDE SEQUENCE [LARGE SCALE GENOMIC DNA]</scope>
    <source>
        <strain evidence="4">sipir</strain>
    </source>
</reference>